<dbReference type="Proteomes" id="UP001295423">
    <property type="component" value="Unassembled WGS sequence"/>
</dbReference>
<proteinExistence type="predicted"/>
<dbReference type="PANTHER" id="PTHR21192:SF2">
    <property type="entry name" value="NADH DEHYDROGENASE [UBIQUINONE] 1 ALPHA SUBCOMPLEX ASSEMBLY FACTOR 3"/>
    <property type="match status" value="1"/>
</dbReference>
<evidence type="ECO:0000313" key="2">
    <source>
        <dbReference type="Proteomes" id="UP001295423"/>
    </source>
</evidence>
<sequence length="186" mass="20587">MIRYLVPCIHKRTTTSVPLRCFSWDGHGTDLLAESLNSGSFIPKIILQGHSTTGFDINKILKKVDPSDKTLDKSMGIVHLNGSILCFPHASFMWNVNTISNLTAESLAAIDLYLPKLEYLLLGSSRTISPSVVKEIRDSLRQTNSELVVEPMDLANAMGTFNILNAEDRRVCAALILHQDDSDESN</sequence>
<dbReference type="EMBL" id="CAKOGP040001717">
    <property type="protein sequence ID" value="CAJ1946906.1"/>
    <property type="molecule type" value="Genomic_DNA"/>
</dbReference>
<dbReference type="InterPro" id="IPR036748">
    <property type="entry name" value="MTH938-like_sf"/>
</dbReference>
<keyword evidence="2" id="KW-1185">Reference proteome</keyword>
<protein>
    <recommendedName>
        <fullName evidence="3">NADH dehydrogenase [ubiquinone] 1 alpha subcomplex assembly factor 3</fullName>
    </recommendedName>
</protein>
<organism evidence="1 2">
    <name type="scientific">Cylindrotheca closterium</name>
    <dbReference type="NCBI Taxonomy" id="2856"/>
    <lineage>
        <taxon>Eukaryota</taxon>
        <taxon>Sar</taxon>
        <taxon>Stramenopiles</taxon>
        <taxon>Ochrophyta</taxon>
        <taxon>Bacillariophyta</taxon>
        <taxon>Bacillariophyceae</taxon>
        <taxon>Bacillariophycidae</taxon>
        <taxon>Bacillariales</taxon>
        <taxon>Bacillariaceae</taxon>
        <taxon>Cylindrotheca</taxon>
    </lineage>
</organism>
<dbReference type="GO" id="GO:0032981">
    <property type="term" value="P:mitochondrial respiratory chain complex I assembly"/>
    <property type="evidence" value="ECO:0007669"/>
    <property type="project" value="TreeGrafter"/>
</dbReference>
<dbReference type="AlphaFoldDB" id="A0AAD2FN51"/>
<reference evidence="1" key="1">
    <citation type="submission" date="2023-08" db="EMBL/GenBank/DDBJ databases">
        <authorList>
            <person name="Audoor S."/>
            <person name="Bilcke G."/>
        </authorList>
    </citation>
    <scope>NUCLEOTIDE SEQUENCE</scope>
</reference>
<dbReference type="Gene3D" id="3.40.1230.10">
    <property type="entry name" value="MTH938-like"/>
    <property type="match status" value="1"/>
</dbReference>
<evidence type="ECO:0000313" key="1">
    <source>
        <dbReference type="EMBL" id="CAJ1946906.1"/>
    </source>
</evidence>
<dbReference type="PANTHER" id="PTHR21192">
    <property type="entry name" value="NUCLEAR PROTEIN E3-3"/>
    <property type="match status" value="1"/>
</dbReference>
<comment type="caution">
    <text evidence="1">The sequence shown here is derived from an EMBL/GenBank/DDBJ whole genome shotgun (WGS) entry which is preliminary data.</text>
</comment>
<dbReference type="GO" id="GO:0005743">
    <property type="term" value="C:mitochondrial inner membrane"/>
    <property type="evidence" value="ECO:0007669"/>
    <property type="project" value="TreeGrafter"/>
</dbReference>
<name>A0AAD2FN51_9STRA</name>
<dbReference type="Pfam" id="PF04430">
    <property type="entry name" value="DUF498"/>
    <property type="match status" value="1"/>
</dbReference>
<evidence type="ECO:0008006" key="3">
    <source>
        <dbReference type="Google" id="ProtNLM"/>
    </source>
</evidence>
<accession>A0AAD2FN51</accession>
<gene>
    <name evidence="1" type="ORF">CYCCA115_LOCUS10894</name>
</gene>
<dbReference type="SUPFAM" id="SSF64076">
    <property type="entry name" value="MTH938-like"/>
    <property type="match status" value="1"/>
</dbReference>
<dbReference type="InterPro" id="IPR007523">
    <property type="entry name" value="NDUFAF3/AAMDC"/>
</dbReference>